<dbReference type="Proteomes" id="UP001596072">
    <property type="component" value="Unassembled WGS sequence"/>
</dbReference>
<sequence>MDQSQLLVLLFALIFVSALVQSVSGFGYALFSAPILTALLGGPMAVSTILITGTACDLAILGVRRRLPRPAGGEVLRLALWSAPGMVCGAWLLSALPARWLQGFVALTVILAVVLRLSSPTTADAKPIRPSWGSLAGLASGALSTSTSLGGPPTVLYLTHRRLVPLVMRDTLVTLSLARLPLGFAALVVAGVWDMYAYWPVLLVAALGGQAVGTQVFHRYAAARYERIVMLLLVTSGVTALLMTTQ</sequence>
<gene>
    <name evidence="9" type="ORF">ACFPQB_04250</name>
</gene>
<feature type="transmembrane region" description="Helical" evidence="8">
    <location>
        <begin position="196"/>
        <end position="216"/>
    </location>
</feature>
<evidence type="ECO:0000256" key="7">
    <source>
        <dbReference type="ARBA" id="ARBA00023136"/>
    </source>
</evidence>
<dbReference type="EMBL" id="JBHSNS010000001">
    <property type="protein sequence ID" value="MFC5728115.1"/>
    <property type="molecule type" value="Genomic_DNA"/>
</dbReference>
<evidence type="ECO:0000256" key="4">
    <source>
        <dbReference type="ARBA" id="ARBA00022475"/>
    </source>
</evidence>
<comment type="subcellular location">
    <subcellularLocation>
        <location evidence="1 8">Cell membrane</location>
        <topology evidence="1 8">Multi-pass membrane protein</topology>
    </subcellularLocation>
</comment>
<proteinExistence type="inferred from homology"/>
<feature type="transmembrane region" description="Helical" evidence="8">
    <location>
        <begin position="100"/>
        <end position="119"/>
    </location>
</feature>
<evidence type="ECO:0000313" key="9">
    <source>
        <dbReference type="EMBL" id="MFC5728115.1"/>
    </source>
</evidence>
<keyword evidence="5 8" id="KW-0812">Transmembrane</keyword>
<keyword evidence="7 8" id="KW-0472">Membrane</keyword>
<evidence type="ECO:0000256" key="3">
    <source>
        <dbReference type="ARBA" id="ARBA00022448"/>
    </source>
</evidence>
<keyword evidence="10" id="KW-1185">Reference proteome</keyword>
<dbReference type="InterPro" id="IPR002781">
    <property type="entry name" value="TM_pro_TauE-like"/>
</dbReference>
<dbReference type="RefSeq" id="WP_168798159.1">
    <property type="nucleotide sequence ID" value="NZ_JBHSNS010000001.1"/>
</dbReference>
<comment type="similarity">
    <text evidence="2 8">Belongs to the 4-toluene sulfonate uptake permease (TSUP) (TC 2.A.102) family.</text>
</comment>
<evidence type="ECO:0000256" key="6">
    <source>
        <dbReference type="ARBA" id="ARBA00022989"/>
    </source>
</evidence>
<evidence type="ECO:0000256" key="1">
    <source>
        <dbReference type="ARBA" id="ARBA00004651"/>
    </source>
</evidence>
<keyword evidence="4 8" id="KW-1003">Cell membrane</keyword>
<dbReference type="PANTHER" id="PTHR30269:SF37">
    <property type="entry name" value="MEMBRANE TRANSPORTER PROTEIN"/>
    <property type="match status" value="1"/>
</dbReference>
<accession>A0ABW0ZI03</accession>
<organism evidence="9 10">
    <name type="scientific">Nocardioides vastitatis</name>
    <dbReference type="NCBI Taxonomy" id="2568655"/>
    <lineage>
        <taxon>Bacteria</taxon>
        <taxon>Bacillati</taxon>
        <taxon>Actinomycetota</taxon>
        <taxon>Actinomycetes</taxon>
        <taxon>Propionibacteriales</taxon>
        <taxon>Nocardioidaceae</taxon>
        <taxon>Nocardioides</taxon>
    </lineage>
</organism>
<evidence type="ECO:0000313" key="10">
    <source>
        <dbReference type="Proteomes" id="UP001596072"/>
    </source>
</evidence>
<evidence type="ECO:0000256" key="2">
    <source>
        <dbReference type="ARBA" id="ARBA00009142"/>
    </source>
</evidence>
<dbReference type="InterPro" id="IPR052017">
    <property type="entry name" value="TSUP"/>
</dbReference>
<dbReference type="PANTHER" id="PTHR30269">
    <property type="entry name" value="TRANSMEMBRANE PROTEIN YFCA"/>
    <property type="match status" value="1"/>
</dbReference>
<feature type="transmembrane region" description="Helical" evidence="8">
    <location>
        <begin position="75"/>
        <end position="94"/>
    </location>
</feature>
<feature type="transmembrane region" description="Helical" evidence="8">
    <location>
        <begin position="171"/>
        <end position="190"/>
    </location>
</feature>
<evidence type="ECO:0000256" key="5">
    <source>
        <dbReference type="ARBA" id="ARBA00022692"/>
    </source>
</evidence>
<dbReference type="Pfam" id="PF01925">
    <property type="entry name" value="TauE"/>
    <property type="match status" value="1"/>
</dbReference>
<feature type="transmembrane region" description="Helical" evidence="8">
    <location>
        <begin position="35"/>
        <end position="63"/>
    </location>
</feature>
<keyword evidence="3" id="KW-0813">Transport</keyword>
<keyword evidence="6 8" id="KW-1133">Transmembrane helix</keyword>
<protein>
    <recommendedName>
        <fullName evidence="8">Probable membrane transporter protein</fullName>
    </recommendedName>
</protein>
<reference evidence="10" key="1">
    <citation type="journal article" date="2019" name="Int. J. Syst. Evol. Microbiol.">
        <title>The Global Catalogue of Microorganisms (GCM) 10K type strain sequencing project: providing services to taxonomists for standard genome sequencing and annotation.</title>
        <authorList>
            <consortium name="The Broad Institute Genomics Platform"/>
            <consortium name="The Broad Institute Genome Sequencing Center for Infectious Disease"/>
            <person name="Wu L."/>
            <person name="Ma J."/>
        </authorList>
    </citation>
    <scope>NUCLEOTIDE SEQUENCE [LARGE SCALE GENOMIC DNA]</scope>
    <source>
        <strain evidence="10">YIM 94188</strain>
    </source>
</reference>
<name>A0ABW0ZI03_9ACTN</name>
<comment type="caution">
    <text evidence="9">The sequence shown here is derived from an EMBL/GenBank/DDBJ whole genome shotgun (WGS) entry which is preliminary data.</text>
</comment>
<feature type="transmembrane region" description="Helical" evidence="8">
    <location>
        <begin position="228"/>
        <end position="245"/>
    </location>
</feature>
<evidence type="ECO:0000256" key="8">
    <source>
        <dbReference type="RuleBase" id="RU363041"/>
    </source>
</evidence>